<dbReference type="InterPro" id="IPR029021">
    <property type="entry name" value="Prot-tyrosine_phosphatase-like"/>
</dbReference>
<dbReference type="AlphaFoldDB" id="A0A9P8Q366"/>
<organism evidence="1 2">
    <name type="scientific">Wickerhamomyces pijperi</name>
    <name type="common">Yeast</name>
    <name type="synonym">Pichia pijperi</name>
    <dbReference type="NCBI Taxonomy" id="599730"/>
    <lineage>
        <taxon>Eukaryota</taxon>
        <taxon>Fungi</taxon>
        <taxon>Dikarya</taxon>
        <taxon>Ascomycota</taxon>
        <taxon>Saccharomycotina</taxon>
        <taxon>Saccharomycetes</taxon>
        <taxon>Phaffomycetales</taxon>
        <taxon>Wickerhamomycetaceae</taxon>
        <taxon>Wickerhamomyces</taxon>
    </lineage>
</organism>
<dbReference type="OrthoDB" id="4069549at2759"/>
<reference evidence="1" key="1">
    <citation type="journal article" date="2021" name="Open Biol.">
        <title>Shared evolutionary footprints suggest mitochondrial oxidative damage underlies multiple complex I losses in fungi.</title>
        <authorList>
            <person name="Schikora-Tamarit M.A."/>
            <person name="Marcet-Houben M."/>
            <person name="Nosek J."/>
            <person name="Gabaldon T."/>
        </authorList>
    </citation>
    <scope>NUCLEOTIDE SEQUENCE</scope>
    <source>
        <strain evidence="1">CBS2887</strain>
    </source>
</reference>
<dbReference type="GO" id="GO:1990444">
    <property type="term" value="F:F-box domain binding"/>
    <property type="evidence" value="ECO:0007669"/>
    <property type="project" value="TreeGrafter"/>
</dbReference>
<evidence type="ECO:0000313" key="2">
    <source>
        <dbReference type="Proteomes" id="UP000774326"/>
    </source>
</evidence>
<dbReference type="GO" id="GO:0062026">
    <property type="term" value="P:negative regulation of SCF-dependent proteasomal ubiquitin-dependent catabolic process"/>
    <property type="evidence" value="ECO:0007669"/>
    <property type="project" value="TreeGrafter"/>
</dbReference>
<accession>A0A9P8Q366</accession>
<keyword evidence="2" id="KW-1185">Reference proteome</keyword>
<dbReference type="InterPro" id="IPR052449">
    <property type="entry name" value="STYX-Interacting_Phosphatase"/>
</dbReference>
<dbReference type="EMBL" id="JAEUBG010003142">
    <property type="protein sequence ID" value="KAH3683398.1"/>
    <property type="molecule type" value="Genomic_DNA"/>
</dbReference>
<evidence type="ECO:0000313" key="1">
    <source>
        <dbReference type="EMBL" id="KAH3683398.1"/>
    </source>
</evidence>
<sequence length="249" mass="28716">MADNFQNKYHLATTVNQLQAQKLSQQVFIGPLNTLAQHQFISTNNIRYVIGILPCHKCCYYLKDFEPNQFTCINVDPDFNVQRLTEFEGECLMRFNTKFTPNLEVLTDHKINNSIVTNLDIQKILQEFILIMNCIKQKDPQAGVLLFSLNGNDNLLSLFTCAYVQDSLNCDSSSAYGYLKSIRPSIKEIERGSGYANELLKFEINNKAKKLQLENSQNTIRVKSKRSVTDCDDHLEVEMEYPRSFKRSF</sequence>
<gene>
    <name evidence="1" type="ORF">WICPIJ_005617</name>
</gene>
<dbReference type="Proteomes" id="UP000774326">
    <property type="component" value="Unassembled WGS sequence"/>
</dbReference>
<dbReference type="PANTHER" id="PTHR46588:SF1">
    <property type="entry name" value="SERINE_THREONINE_TYROSINE-INTERACTING PROTEIN"/>
    <property type="match status" value="1"/>
</dbReference>
<dbReference type="GO" id="GO:0070372">
    <property type="term" value="P:regulation of ERK1 and ERK2 cascade"/>
    <property type="evidence" value="ECO:0007669"/>
    <property type="project" value="TreeGrafter"/>
</dbReference>
<dbReference type="Gene3D" id="3.90.190.10">
    <property type="entry name" value="Protein tyrosine phosphatase superfamily"/>
    <property type="match status" value="1"/>
</dbReference>
<dbReference type="PANTHER" id="PTHR46588">
    <property type="entry name" value="SERINE/THREONINE/TYROSINE-INTERACTING PROTEIN"/>
    <property type="match status" value="1"/>
</dbReference>
<comment type="caution">
    <text evidence="1">The sequence shown here is derived from an EMBL/GenBank/DDBJ whole genome shotgun (WGS) entry which is preliminary data.</text>
</comment>
<dbReference type="GO" id="GO:0005654">
    <property type="term" value="C:nucleoplasm"/>
    <property type="evidence" value="ECO:0007669"/>
    <property type="project" value="TreeGrafter"/>
</dbReference>
<name>A0A9P8Q366_WICPI</name>
<dbReference type="GO" id="GO:0005737">
    <property type="term" value="C:cytoplasm"/>
    <property type="evidence" value="ECO:0007669"/>
    <property type="project" value="TreeGrafter"/>
</dbReference>
<proteinExistence type="predicted"/>
<reference evidence="1" key="2">
    <citation type="submission" date="2021-01" db="EMBL/GenBank/DDBJ databases">
        <authorList>
            <person name="Schikora-Tamarit M.A."/>
        </authorList>
    </citation>
    <scope>NUCLEOTIDE SEQUENCE</scope>
    <source>
        <strain evidence="1">CBS2887</strain>
    </source>
</reference>
<protein>
    <submittedName>
        <fullName evidence="1">Uncharacterized protein</fullName>
    </submittedName>
</protein>